<dbReference type="CDD" id="cd02556">
    <property type="entry name" value="PseudoU_synth_RluB"/>
    <property type="match status" value="1"/>
</dbReference>
<dbReference type="Gene3D" id="3.30.70.1560">
    <property type="entry name" value="Alpha-L RNA-binding motif"/>
    <property type="match status" value="1"/>
</dbReference>
<evidence type="ECO:0000256" key="5">
    <source>
        <dbReference type="RuleBase" id="RU003887"/>
    </source>
</evidence>
<dbReference type="InterPro" id="IPR020094">
    <property type="entry name" value="TruA/RsuA/RluB/E/F_N"/>
</dbReference>
<dbReference type="FunFam" id="3.30.70.1560:FF:000001">
    <property type="entry name" value="Pseudouridine synthase"/>
    <property type="match status" value="1"/>
</dbReference>
<dbReference type="SUPFAM" id="SSF55174">
    <property type="entry name" value="Alpha-L RNA-binding motif"/>
    <property type="match status" value="1"/>
</dbReference>
<evidence type="ECO:0000256" key="1">
    <source>
        <dbReference type="ARBA" id="ARBA00008348"/>
    </source>
</evidence>
<dbReference type="AlphaFoldDB" id="A0A844AP55"/>
<evidence type="ECO:0000313" key="8">
    <source>
        <dbReference type="EMBL" id="MRD45785.1"/>
    </source>
</evidence>
<dbReference type="PROSITE" id="PS01149">
    <property type="entry name" value="PSI_RSU"/>
    <property type="match status" value="1"/>
</dbReference>
<dbReference type="InterPro" id="IPR006145">
    <property type="entry name" value="PsdUridine_synth_RsuA/RluA"/>
</dbReference>
<dbReference type="EMBL" id="WJBU01000001">
    <property type="protein sequence ID" value="MRD45785.1"/>
    <property type="molecule type" value="Genomic_DNA"/>
</dbReference>
<dbReference type="InterPro" id="IPR036986">
    <property type="entry name" value="S4_RNA-bd_sf"/>
</dbReference>
<dbReference type="Gene3D" id="3.30.70.580">
    <property type="entry name" value="Pseudouridine synthase I, catalytic domain, N-terminal subdomain"/>
    <property type="match status" value="1"/>
</dbReference>
<feature type="region of interest" description="Disordered" evidence="6">
    <location>
        <begin position="335"/>
        <end position="495"/>
    </location>
</feature>
<feature type="compositionally biased region" description="Gly residues" evidence="6">
    <location>
        <begin position="369"/>
        <end position="404"/>
    </location>
</feature>
<keyword evidence="2 4" id="KW-0694">RNA-binding</keyword>
<evidence type="ECO:0000256" key="6">
    <source>
        <dbReference type="SAM" id="MobiDB-lite"/>
    </source>
</evidence>
<proteinExistence type="inferred from homology"/>
<comment type="caution">
    <text evidence="8">The sequence shown here is derived from an EMBL/GenBank/DDBJ whole genome shotgun (WGS) entry which is preliminary data.</text>
</comment>
<evidence type="ECO:0000259" key="7">
    <source>
        <dbReference type="SMART" id="SM00363"/>
    </source>
</evidence>
<feature type="compositionally biased region" description="Gly residues" evidence="6">
    <location>
        <begin position="445"/>
        <end position="489"/>
    </location>
</feature>
<gene>
    <name evidence="8" type="ORF">GHT07_00725</name>
</gene>
<evidence type="ECO:0000256" key="3">
    <source>
        <dbReference type="ARBA" id="ARBA00023235"/>
    </source>
</evidence>
<dbReference type="InterPro" id="IPR042092">
    <property type="entry name" value="PsdUridine_s_RsuA/RluB/E/F_cat"/>
</dbReference>
<dbReference type="Proteomes" id="UP000487350">
    <property type="component" value="Unassembled WGS sequence"/>
</dbReference>
<dbReference type="PROSITE" id="PS50889">
    <property type="entry name" value="S4"/>
    <property type="match status" value="1"/>
</dbReference>
<dbReference type="NCBIfam" id="TIGR00093">
    <property type="entry name" value="pseudouridine synthase"/>
    <property type="match status" value="1"/>
</dbReference>
<name>A0A844AP55_9BURK</name>
<feature type="domain" description="RNA-binding S4" evidence="7">
    <location>
        <begin position="95"/>
        <end position="157"/>
    </location>
</feature>
<dbReference type="InterPro" id="IPR020103">
    <property type="entry name" value="PsdUridine_synth_cat_dom_sf"/>
</dbReference>
<accession>A0A844AP55</accession>
<evidence type="ECO:0000256" key="2">
    <source>
        <dbReference type="ARBA" id="ARBA00022884"/>
    </source>
</evidence>
<dbReference type="Pfam" id="PF01479">
    <property type="entry name" value="S4"/>
    <property type="match status" value="1"/>
</dbReference>
<dbReference type="GO" id="GO:0003723">
    <property type="term" value="F:RNA binding"/>
    <property type="evidence" value="ECO:0007669"/>
    <property type="project" value="UniProtKB-KW"/>
</dbReference>
<protein>
    <recommendedName>
        <fullName evidence="5">Pseudouridine synthase</fullName>
        <ecNumber evidence="5">5.4.99.-</ecNumber>
    </recommendedName>
</protein>
<organism evidence="8 9">
    <name type="scientific">Caenimonas koreensis DSM 17982</name>
    <dbReference type="NCBI Taxonomy" id="1121255"/>
    <lineage>
        <taxon>Bacteria</taxon>
        <taxon>Pseudomonadati</taxon>
        <taxon>Pseudomonadota</taxon>
        <taxon>Betaproteobacteria</taxon>
        <taxon>Burkholderiales</taxon>
        <taxon>Comamonadaceae</taxon>
        <taxon>Caenimonas</taxon>
    </lineage>
</organism>
<dbReference type="GO" id="GO:0120159">
    <property type="term" value="F:rRNA pseudouridine synthase activity"/>
    <property type="evidence" value="ECO:0007669"/>
    <property type="project" value="UniProtKB-ARBA"/>
</dbReference>
<feature type="region of interest" description="Disordered" evidence="6">
    <location>
        <begin position="1"/>
        <end position="63"/>
    </location>
</feature>
<dbReference type="InterPro" id="IPR002942">
    <property type="entry name" value="S4_RNA-bd"/>
</dbReference>
<dbReference type="PANTHER" id="PTHR47683:SF3">
    <property type="entry name" value="RIBOSOMAL LARGE SUBUNIT PSEUDOURIDINE SYNTHASE B"/>
    <property type="match status" value="1"/>
</dbReference>
<dbReference type="GO" id="GO:0005829">
    <property type="term" value="C:cytosol"/>
    <property type="evidence" value="ECO:0007669"/>
    <property type="project" value="UniProtKB-ARBA"/>
</dbReference>
<dbReference type="PANTHER" id="PTHR47683">
    <property type="entry name" value="PSEUDOURIDINE SYNTHASE FAMILY PROTEIN-RELATED"/>
    <property type="match status" value="1"/>
</dbReference>
<evidence type="ECO:0000256" key="4">
    <source>
        <dbReference type="PROSITE-ProRule" id="PRU00182"/>
    </source>
</evidence>
<dbReference type="CDD" id="cd00165">
    <property type="entry name" value="S4"/>
    <property type="match status" value="1"/>
</dbReference>
<dbReference type="SMART" id="SM00363">
    <property type="entry name" value="S4"/>
    <property type="match status" value="1"/>
</dbReference>
<dbReference type="InterPro" id="IPR050343">
    <property type="entry name" value="RsuA_PseudoU_synthase"/>
</dbReference>
<dbReference type="EC" id="5.4.99.-" evidence="5"/>
<dbReference type="GO" id="GO:0000455">
    <property type="term" value="P:enzyme-directed rRNA pseudouridine synthesis"/>
    <property type="evidence" value="ECO:0007669"/>
    <property type="project" value="UniProtKB-ARBA"/>
</dbReference>
<reference evidence="8 9" key="1">
    <citation type="submission" date="2019-11" db="EMBL/GenBank/DDBJ databases">
        <title>Caenimonas koreensis gen. nov., sp. nov., isolated from activated sludge.</title>
        <authorList>
            <person name="Seung H.R."/>
        </authorList>
    </citation>
    <scope>NUCLEOTIDE SEQUENCE [LARGE SCALE GENOMIC DNA]</scope>
    <source>
        <strain evidence="8 9">EMB320</strain>
    </source>
</reference>
<dbReference type="InterPro" id="IPR000748">
    <property type="entry name" value="PsdUridine_synth_RsuA/RluB/E/F"/>
</dbReference>
<keyword evidence="3 5" id="KW-0413">Isomerase</keyword>
<sequence>MPPQPPAQQRNSNRSDDRSEGDDADRDEDDDEFDEDAEDDADGNSTTRRHKPRVAAEPAPPPVSFADVVSGEFDVQADAPDAVPKRVLLPQADTPKLHKVLAQAGLGSRLEMEQLIMEGRISVNNEPAHIGQRIQFGDSIKVNGKPIRVRIAPPPARVIAYHKPTGEVVTNDDPQNRPTVFRKLPRLAQGKWQSVGRLDLNTEGLLLFTSSGELANKLMHPRFGLEREYAVRVLGALSTDEKQRLLDGIELEDGRAQFGTIEEGGGEGANTWYRVTISEGRNREVRRLFEALGHAVSRLIRIRYGAMMLPRGLKRGAFMELDERDIRQLMQAVGATAERGGRGERAPGQDGEGPGQGGGGGRNRRRRGGGGAGAGAGGGNRGPNQGGQQRNGGQRGQGGQGAGQGQQRRNKDRSNSDERPNGVQPDPMKTSLGYIGADSFTRQRQGGGGGQGGQRRRGGGGGGGGGFGGGGGGGGFGGGGPGGGGGGSRRGGRGR</sequence>
<dbReference type="Gene3D" id="3.10.290.10">
    <property type="entry name" value="RNA-binding S4 domain"/>
    <property type="match status" value="1"/>
</dbReference>
<dbReference type="Pfam" id="PF00849">
    <property type="entry name" value="PseudoU_synth_2"/>
    <property type="match status" value="1"/>
</dbReference>
<comment type="similarity">
    <text evidence="1 5">Belongs to the pseudouridine synthase RsuA family.</text>
</comment>
<evidence type="ECO:0000313" key="9">
    <source>
        <dbReference type="Proteomes" id="UP000487350"/>
    </source>
</evidence>
<dbReference type="SUPFAM" id="SSF55120">
    <property type="entry name" value="Pseudouridine synthase"/>
    <property type="match status" value="1"/>
</dbReference>
<dbReference type="InterPro" id="IPR018496">
    <property type="entry name" value="PsdUridine_synth_RsuA/RluB_CS"/>
</dbReference>
<feature type="compositionally biased region" description="Gly residues" evidence="6">
    <location>
        <begin position="350"/>
        <end position="361"/>
    </location>
</feature>
<feature type="compositionally biased region" description="Acidic residues" evidence="6">
    <location>
        <begin position="19"/>
        <end position="42"/>
    </location>
</feature>
<keyword evidence="9" id="KW-1185">Reference proteome</keyword>